<name>A0A1X0S9G7_RHIZD</name>
<accession>A0A1X0S9G7</accession>
<evidence type="ECO:0000313" key="1">
    <source>
        <dbReference type="EMBL" id="ORE20781.1"/>
    </source>
</evidence>
<dbReference type="VEuPathDB" id="FungiDB:BCV72DRAFT_218239"/>
<sequence length="132" mass="14874">LYSIVVRHFITRSGCPVAFFFTNDHSMIPIACFLRFIKNLGPDQQLPCLKKITIDISAAEHTAITGIFSSTVSIQRCLFHVSRVWMDQTCKKVKLGSASANNAVHRSMIAGLKSLIWESSTQMFTQKLLHFQ</sequence>
<evidence type="ECO:0008006" key="3">
    <source>
        <dbReference type="Google" id="ProtNLM"/>
    </source>
</evidence>
<evidence type="ECO:0000313" key="2">
    <source>
        <dbReference type="Proteomes" id="UP000242381"/>
    </source>
</evidence>
<dbReference type="AlphaFoldDB" id="A0A1X0S9G7"/>
<reference evidence="1 2" key="1">
    <citation type="journal article" date="2016" name="Proc. Natl. Acad. Sci. U.S.A.">
        <title>Lipid metabolic changes in an early divergent fungus govern the establishment of a mutualistic symbiosis with endobacteria.</title>
        <authorList>
            <person name="Lastovetsky O.A."/>
            <person name="Gaspar M.L."/>
            <person name="Mondo S.J."/>
            <person name="LaButti K.M."/>
            <person name="Sandor L."/>
            <person name="Grigoriev I.V."/>
            <person name="Henry S.A."/>
            <person name="Pawlowska T.E."/>
        </authorList>
    </citation>
    <scope>NUCLEOTIDE SEQUENCE [LARGE SCALE GENOMIC DNA]</scope>
    <source>
        <strain evidence="1 2">ATCC 11559</strain>
    </source>
</reference>
<organism evidence="1 2">
    <name type="scientific">Rhizopus microsporus</name>
    <dbReference type="NCBI Taxonomy" id="58291"/>
    <lineage>
        <taxon>Eukaryota</taxon>
        <taxon>Fungi</taxon>
        <taxon>Fungi incertae sedis</taxon>
        <taxon>Mucoromycota</taxon>
        <taxon>Mucoromycotina</taxon>
        <taxon>Mucoromycetes</taxon>
        <taxon>Mucorales</taxon>
        <taxon>Mucorineae</taxon>
        <taxon>Rhizopodaceae</taxon>
        <taxon>Rhizopus</taxon>
    </lineage>
</organism>
<protein>
    <recommendedName>
        <fullName evidence="3">MULE transposase domain-containing protein</fullName>
    </recommendedName>
</protein>
<dbReference type="EMBL" id="KV921289">
    <property type="protein sequence ID" value="ORE20781.1"/>
    <property type="molecule type" value="Genomic_DNA"/>
</dbReference>
<dbReference type="Proteomes" id="UP000242381">
    <property type="component" value="Unassembled WGS sequence"/>
</dbReference>
<proteinExistence type="predicted"/>
<feature type="non-terminal residue" evidence="1">
    <location>
        <position position="1"/>
    </location>
</feature>
<gene>
    <name evidence="1" type="ORF">BCV71DRAFT_175111</name>
</gene>